<keyword evidence="7 9" id="KW-0067">ATP-binding</keyword>
<evidence type="ECO:0000256" key="5">
    <source>
        <dbReference type="ARBA" id="ARBA00022741"/>
    </source>
</evidence>
<dbReference type="PROSITE" id="PS00856">
    <property type="entry name" value="GUANYLATE_KINASE_1"/>
    <property type="match status" value="1"/>
</dbReference>
<keyword evidence="6 9" id="KW-0418">Kinase</keyword>
<evidence type="ECO:0000313" key="11">
    <source>
        <dbReference type="EMBL" id="OGK05345.1"/>
    </source>
</evidence>
<dbReference type="Gene3D" id="3.40.50.300">
    <property type="entry name" value="P-loop containing nucleotide triphosphate hydrolases"/>
    <property type="match status" value="1"/>
</dbReference>
<organism evidence="11 12">
    <name type="scientific">Candidatus Raymondbacteria bacterium RIFOXYD12_FULL_49_13</name>
    <dbReference type="NCBI Taxonomy" id="1817890"/>
    <lineage>
        <taxon>Bacteria</taxon>
        <taxon>Raymondiibacteriota</taxon>
    </lineage>
</organism>
<dbReference type="InterPro" id="IPR020590">
    <property type="entry name" value="Guanylate_kinase_CS"/>
</dbReference>
<gene>
    <name evidence="9" type="primary">gmk</name>
    <name evidence="11" type="ORF">A2519_03460</name>
</gene>
<comment type="function">
    <text evidence="9">Essential for recycling GMP and indirectly, cGMP.</text>
</comment>
<comment type="catalytic activity">
    <reaction evidence="9">
        <text>GMP + ATP = GDP + ADP</text>
        <dbReference type="Rhea" id="RHEA:20780"/>
        <dbReference type="ChEBI" id="CHEBI:30616"/>
        <dbReference type="ChEBI" id="CHEBI:58115"/>
        <dbReference type="ChEBI" id="CHEBI:58189"/>
        <dbReference type="ChEBI" id="CHEBI:456216"/>
        <dbReference type="EC" id="2.7.4.8"/>
    </reaction>
</comment>
<dbReference type="InterPro" id="IPR017665">
    <property type="entry name" value="Guanylate_kinase"/>
</dbReference>
<dbReference type="GO" id="GO:0005524">
    <property type="term" value="F:ATP binding"/>
    <property type="evidence" value="ECO:0007669"/>
    <property type="project" value="UniProtKB-UniRule"/>
</dbReference>
<dbReference type="EC" id="2.7.4.8" evidence="2 9"/>
<comment type="subcellular location">
    <subcellularLocation>
        <location evidence="9">Cytoplasm</location>
    </subcellularLocation>
</comment>
<dbReference type="Pfam" id="PF00625">
    <property type="entry name" value="Guanylate_kin"/>
    <property type="match status" value="1"/>
</dbReference>
<evidence type="ECO:0000256" key="2">
    <source>
        <dbReference type="ARBA" id="ARBA00012961"/>
    </source>
</evidence>
<sequence>MASIFVISAPSGAGKSSLIRRIMQRFPGMVFSVSVTTRKPRPREQEGREYFFKTREVFEAMLRRNELAEWQEVHGNYYGTPKRFITDALAQGRDVIMDIDVYGKKKFDVAFPEAVGIFINAPSIAELEARLRRRNTDSDEAIATRLKNAIAEIDVARTQGKYEHTVINDSLERATDELAAIISQQRGTKGAP</sequence>
<dbReference type="FunFam" id="3.30.63.10:FF:000002">
    <property type="entry name" value="Guanylate kinase 1"/>
    <property type="match status" value="1"/>
</dbReference>
<keyword evidence="5 9" id="KW-0547">Nucleotide-binding</keyword>
<feature type="domain" description="Guanylate kinase-like" evidence="10">
    <location>
        <begin position="2"/>
        <end position="183"/>
    </location>
</feature>
<evidence type="ECO:0000256" key="9">
    <source>
        <dbReference type="HAMAP-Rule" id="MF_00328"/>
    </source>
</evidence>
<dbReference type="Proteomes" id="UP000179243">
    <property type="component" value="Unassembled WGS sequence"/>
</dbReference>
<proteinExistence type="inferred from homology"/>
<evidence type="ECO:0000256" key="8">
    <source>
        <dbReference type="ARBA" id="ARBA00030128"/>
    </source>
</evidence>
<dbReference type="SUPFAM" id="SSF52540">
    <property type="entry name" value="P-loop containing nucleoside triphosphate hydrolases"/>
    <property type="match status" value="1"/>
</dbReference>
<dbReference type="InterPro" id="IPR008145">
    <property type="entry name" value="GK/Ca_channel_bsu"/>
</dbReference>
<dbReference type="InterPro" id="IPR008144">
    <property type="entry name" value="Guanylate_kin-like_dom"/>
</dbReference>
<protein>
    <recommendedName>
        <fullName evidence="3 9">Guanylate kinase</fullName>
        <ecNumber evidence="2 9">2.7.4.8</ecNumber>
    </recommendedName>
    <alternativeName>
        <fullName evidence="8 9">GMP kinase</fullName>
    </alternativeName>
</protein>
<evidence type="ECO:0000259" key="10">
    <source>
        <dbReference type="PROSITE" id="PS50052"/>
    </source>
</evidence>
<dbReference type="NCBIfam" id="TIGR03263">
    <property type="entry name" value="guanyl_kin"/>
    <property type="match status" value="1"/>
</dbReference>
<dbReference type="CDD" id="cd00071">
    <property type="entry name" value="GMPK"/>
    <property type="match status" value="1"/>
</dbReference>
<evidence type="ECO:0000256" key="1">
    <source>
        <dbReference type="ARBA" id="ARBA00005790"/>
    </source>
</evidence>
<dbReference type="InterPro" id="IPR027417">
    <property type="entry name" value="P-loop_NTPase"/>
</dbReference>
<dbReference type="PANTHER" id="PTHR23117:SF13">
    <property type="entry name" value="GUANYLATE KINASE"/>
    <property type="match status" value="1"/>
</dbReference>
<evidence type="ECO:0000313" key="12">
    <source>
        <dbReference type="Proteomes" id="UP000179243"/>
    </source>
</evidence>
<dbReference type="EMBL" id="MFYX01000057">
    <property type="protein sequence ID" value="OGK05345.1"/>
    <property type="molecule type" value="Genomic_DNA"/>
</dbReference>
<dbReference type="Gene3D" id="3.30.63.10">
    <property type="entry name" value="Guanylate Kinase phosphate binding domain"/>
    <property type="match status" value="1"/>
</dbReference>
<accession>A0A1F7FF75</accession>
<evidence type="ECO:0000256" key="4">
    <source>
        <dbReference type="ARBA" id="ARBA00022679"/>
    </source>
</evidence>
<comment type="similarity">
    <text evidence="1 9">Belongs to the guanylate kinase family.</text>
</comment>
<dbReference type="PROSITE" id="PS50052">
    <property type="entry name" value="GUANYLATE_KINASE_2"/>
    <property type="match status" value="1"/>
</dbReference>
<keyword evidence="9" id="KW-0963">Cytoplasm</keyword>
<evidence type="ECO:0000256" key="3">
    <source>
        <dbReference type="ARBA" id="ARBA00016296"/>
    </source>
</evidence>
<comment type="caution">
    <text evidence="11">The sequence shown here is derived from an EMBL/GenBank/DDBJ whole genome shotgun (WGS) entry which is preliminary data.</text>
</comment>
<reference evidence="11 12" key="1">
    <citation type="journal article" date="2016" name="Nat. Commun.">
        <title>Thousands of microbial genomes shed light on interconnected biogeochemical processes in an aquifer system.</title>
        <authorList>
            <person name="Anantharaman K."/>
            <person name="Brown C.T."/>
            <person name="Hug L.A."/>
            <person name="Sharon I."/>
            <person name="Castelle C.J."/>
            <person name="Probst A.J."/>
            <person name="Thomas B.C."/>
            <person name="Singh A."/>
            <person name="Wilkins M.J."/>
            <person name="Karaoz U."/>
            <person name="Brodie E.L."/>
            <person name="Williams K.H."/>
            <person name="Hubbard S.S."/>
            <person name="Banfield J.F."/>
        </authorList>
    </citation>
    <scope>NUCLEOTIDE SEQUENCE [LARGE SCALE GENOMIC DNA]</scope>
</reference>
<dbReference type="AlphaFoldDB" id="A0A1F7FF75"/>
<feature type="binding site" evidence="9">
    <location>
        <begin position="9"/>
        <end position="16"/>
    </location>
    <ligand>
        <name>ATP</name>
        <dbReference type="ChEBI" id="CHEBI:30616"/>
    </ligand>
</feature>
<dbReference type="GO" id="GO:0004385">
    <property type="term" value="F:GMP kinase activity"/>
    <property type="evidence" value="ECO:0007669"/>
    <property type="project" value="UniProtKB-UniRule"/>
</dbReference>
<evidence type="ECO:0000256" key="7">
    <source>
        <dbReference type="ARBA" id="ARBA00022840"/>
    </source>
</evidence>
<dbReference type="PANTHER" id="PTHR23117">
    <property type="entry name" value="GUANYLATE KINASE-RELATED"/>
    <property type="match status" value="1"/>
</dbReference>
<keyword evidence="4 9" id="KW-0808">Transferase</keyword>
<evidence type="ECO:0000256" key="6">
    <source>
        <dbReference type="ARBA" id="ARBA00022777"/>
    </source>
</evidence>
<dbReference type="GO" id="GO:0005829">
    <property type="term" value="C:cytosol"/>
    <property type="evidence" value="ECO:0007669"/>
    <property type="project" value="TreeGrafter"/>
</dbReference>
<dbReference type="SMART" id="SM00072">
    <property type="entry name" value="GuKc"/>
    <property type="match status" value="1"/>
</dbReference>
<name>A0A1F7FF75_UNCRA</name>
<dbReference type="HAMAP" id="MF_00328">
    <property type="entry name" value="Guanylate_kinase"/>
    <property type="match status" value="1"/>
</dbReference>